<accession>A0A5M3W734</accession>
<organism evidence="1 2">
    <name type="scientific">Acrocarpospora corrugata</name>
    <dbReference type="NCBI Taxonomy" id="35763"/>
    <lineage>
        <taxon>Bacteria</taxon>
        <taxon>Bacillati</taxon>
        <taxon>Actinomycetota</taxon>
        <taxon>Actinomycetes</taxon>
        <taxon>Streptosporangiales</taxon>
        <taxon>Streptosporangiaceae</taxon>
        <taxon>Acrocarpospora</taxon>
    </lineage>
</organism>
<evidence type="ECO:0000313" key="2">
    <source>
        <dbReference type="Proteomes" id="UP000334990"/>
    </source>
</evidence>
<dbReference type="Proteomes" id="UP000334990">
    <property type="component" value="Unassembled WGS sequence"/>
</dbReference>
<reference evidence="1 2" key="1">
    <citation type="submission" date="2019-10" db="EMBL/GenBank/DDBJ databases">
        <title>Whole genome shotgun sequence of Acrocarpospora corrugata NBRC 13972.</title>
        <authorList>
            <person name="Ichikawa N."/>
            <person name="Kimura A."/>
            <person name="Kitahashi Y."/>
            <person name="Komaki H."/>
            <person name="Oguchi A."/>
        </authorList>
    </citation>
    <scope>NUCLEOTIDE SEQUENCE [LARGE SCALE GENOMIC DNA]</scope>
    <source>
        <strain evidence="1 2">NBRC 13972</strain>
    </source>
</reference>
<protein>
    <submittedName>
        <fullName evidence="1">Uncharacterized protein</fullName>
    </submittedName>
</protein>
<comment type="caution">
    <text evidence="1">The sequence shown here is derived from an EMBL/GenBank/DDBJ whole genome shotgun (WGS) entry which is preliminary data.</text>
</comment>
<keyword evidence="2" id="KW-1185">Reference proteome</keyword>
<evidence type="ECO:0000313" key="1">
    <source>
        <dbReference type="EMBL" id="GES04606.1"/>
    </source>
</evidence>
<gene>
    <name evidence="1" type="ORF">Acor_66740</name>
</gene>
<proteinExistence type="predicted"/>
<sequence length="76" mass="8433">MSTPFDVYTRLRHLFPDHGCLSWIRTGDTTFPNLVRCLGGDEATTEAATWDEVGSTAYEDLDEDTAGIMLVARHGE</sequence>
<dbReference type="AlphaFoldDB" id="A0A5M3W734"/>
<name>A0A5M3W734_9ACTN</name>
<dbReference type="EMBL" id="BLAD01000084">
    <property type="protein sequence ID" value="GES04606.1"/>
    <property type="molecule type" value="Genomic_DNA"/>
</dbReference>